<dbReference type="InterPro" id="IPR034294">
    <property type="entry name" value="Aquaporin_transptr"/>
</dbReference>
<dbReference type="OrthoDB" id="3222at2759"/>
<evidence type="ECO:0000256" key="6">
    <source>
        <dbReference type="RuleBase" id="RU000477"/>
    </source>
</evidence>
<dbReference type="Pfam" id="PF00230">
    <property type="entry name" value="MIP"/>
    <property type="match status" value="1"/>
</dbReference>
<evidence type="ECO:0000256" key="4">
    <source>
        <dbReference type="ARBA" id="ARBA00022989"/>
    </source>
</evidence>
<accession>A0A0R3X680</accession>
<dbReference type="PRINTS" id="PR00783">
    <property type="entry name" value="MINTRINSICP"/>
</dbReference>
<dbReference type="GO" id="GO:0015250">
    <property type="term" value="F:water channel activity"/>
    <property type="evidence" value="ECO:0007669"/>
    <property type="project" value="TreeGrafter"/>
</dbReference>
<dbReference type="PANTHER" id="PTHR19139">
    <property type="entry name" value="AQUAPORIN TRANSPORTER"/>
    <property type="match status" value="1"/>
</dbReference>
<evidence type="ECO:0000256" key="2">
    <source>
        <dbReference type="ARBA" id="ARBA00006175"/>
    </source>
</evidence>
<keyword evidence="9" id="KW-1185">Reference proteome</keyword>
<dbReference type="PANTHER" id="PTHR19139:SF199">
    <property type="entry name" value="MIP17260P"/>
    <property type="match status" value="1"/>
</dbReference>
<gene>
    <name evidence="8" type="ORF">TTAC_LOCUS8989</name>
</gene>
<evidence type="ECO:0000313" key="10">
    <source>
        <dbReference type="WBParaSite" id="TTAC_0000900401-mRNA-1"/>
    </source>
</evidence>
<proteinExistence type="inferred from homology"/>
<evidence type="ECO:0000256" key="5">
    <source>
        <dbReference type="ARBA" id="ARBA00023136"/>
    </source>
</evidence>
<sequence length="338" mass="37871">MRGLPSGNLWQLTRRFLAEITAAFVANFPIMYHDYTRKYEPFVSGLLVGSVVYCAIFTTFVICGAQINPMTTLAVILSRRMSIIYVPMYLIAQMAGTLLSLYIGLSISPFVSNRTHIGMPMPGPGVTDLQAIGMEIIVTFFLELAIVALLDELRLPSFHPMNRINAFVLLVMVFFWIDLISLPISGACTNPARSLAAVIINFNFERQYIYLIGPPIGSALSVMVQEFFLSPDASMARLVGLFNFRKFFNRREFYSIPPATNLPPQTQNANVGLEYFQTTATLSTLSVKSAASGTDFTRLQVRPVFPISSDSRWSRESRGSFKLILTKPSDERNERRKT</sequence>
<evidence type="ECO:0000313" key="8">
    <source>
        <dbReference type="EMBL" id="VDM33686.1"/>
    </source>
</evidence>
<feature type="transmembrane region" description="Helical" evidence="7">
    <location>
        <begin position="131"/>
        <end position="150"/>
    </location>
</feature>
<evidence type="ECO:0000256" key="3">
    <source>
        <dbReference type="ARBA" id="ARBA00022692"/>
    </source>
</evidence>
<organism evidence="10">
    <name type="scientific">Hydatigena taeniaeformis</name>
    <name type="common">Feline tapeworm</name>
    <name type="synonym">Taenia taeniaeformis</name>
    <dbReference type="NCBI Taxonomy" id="6205"/>
    <lineage>
        <taxon>Eukaryota</taxon>
        <taxon>Metazoa</taxon>
        <taxon>Spiralia</taxon>
        <taxon>Lophotrochozoa</taxon>
        <taxon>Platyhelminthes</taxon>
        <taxon>Cestoda</taxon>
        <taxon>Eucestoda</taxon>
        <taxon>Cyclophyllidea</taxon>
        <taxon>Taeniidae</taxon>
        <taxon>Hydatigera</taxon>
    </lineage>
</organism>
<feature type="transmembrane region" description="Helical" evidence="7">
    <location>
        <begin position="86"/>
        <end position="111"/>
    </location>
</feature>
<name>A0A0R3X680_HYDTA</name>
<dbReference type="InterPro" id="IPR023271">
    <property type="entry name" value="Aquaporin-like"/>
</dbReference>
<reference evidence="10" key="1">
    <citation type="submission" date="2017-02" db="UniProtKB">
        <authorList>
            <consortium name="WormBaseParasite"/>
        </authorList>
    </citation>
    <scope>IDENTIFICATION</scope>
</reference>
<dbReference type="WBParaSite" id="TTAC_0000900401-mRNA-1">
    <property type="protein sequence ID" value="TTAC_0000900401-mRNA-1"/>
    <property type="gene ID" value="TTAC_0000900401"/>
</dbReference>
<comment type="subcellular location">
    <subcellularLocation>
        <location evidence="1">Membrane</location>
        <topology evidence="1">Multi-pass membrane protein</topology>
    </subcellularLocation>
</comment>
<dbReference type="Proteomes" id="UP000274429">
    <property type="component" value="Unassembled WGS sequence"/>
</dbReference>
<protein>
    <submittedName>
        <fullName evidence="10">Aquaporin</fullName>
    </submittedName>
</protein>
<dbReference type="InterPro" id="IPR000425">
    <property type="entry name" value="MIP"/>
</dbReference>
<feature type="transmembrane region" description="Helical" evidence="7">
    <location>
        <begin position="42"/>
        <end position="65"/>
    </location>
</feature>
<keyword evidence="5 7" id="KW-0472">Membrane</keyword>
<evidence type="ECO:0000313" key="9">
    <source>
        <dbReference type="Proteomes" id="UP000274429"/>
    </source>
</evidence>
<keyword evidence="3 6" id="KW-0812">Transmembrane</keyword>
<dbReference type="GO" id="GO:0005886">
    <property type="term" value="C:plasma membrane"/>
    <property type="evidence" value="ECO:0007669"/>
    <property type="project" value="TreeGrafter"/>
</dbReference>
<dbReference type="STRING" id="6205.A0A0R3X680"/>
<keyword evidence="6" id="KW-0813">Transport</keyword>
<keyword evidence="4 7" id="KW-1133">Transmembrane helix</keyword>
<dbReference type="Gene3D" id="1.20.1080.10">
    <property type="entry name" value="Glycerol uptake facilitator protein"/>
    <property type="match status" value="1"/>
</dbReference>
<dbReference type="EMBL" id="UYWX01020647">
    <property type="protein sequence ID" value="VDM33686.1"/>
    <property type="molecule type" value="Genomic_DNA"/>
</dbReference>
<comment type="similarity">
    <text evidence="2 6">Belongs to the MIP/aquaporin (TC 1.A.8) family.</text>
</comment>
<feature type="transmembrane region" description="Helical" evidence="7">
    <location>
        <begin position="162"/>
        <end position="184"/>
    </location>
</feature>
<dbReference type="AlphaFoldDB" id="A0A0R3X680"/>
<dbReference type="SUPFAM" id="SSF81338">
    <property type="entry name" value="Aquaporin-like"/>
    <property type="match status" value="1"/>
</dbReference>
<evidence type="ECO:0000256" key="7">
    <source>
        <dbReference type="SAM" id="Phobius"/>
    </source>
</evidence>
<reference evidence="8 9" key="2">
    <citation type="submission" date="2018-11" db="EMBL/GenBank/DDBJ databases">
        <authorList>
            <consortium name="Pathogen Informatics"/>
        </authorList>
    </citation>
    <scope>NUCLEOTIDE SEQUENCE [LARGE SCALE GENOMIC DNA]</scope>
</reference>
<evidence type="ECO:0000256" key="1">
    <source>
        <dbReference type="ARBA" id="ARBA00004141"/>
    </source>
</evidence>